<dbReference type="SUPFAM" id="SSF55874">
    <property type="entry name" value="ATPase domain of HSP90 chaperone/DNA topoisomerase II/histidine kinase"/>
    <property type="match status" value="1"/>
</dbReference>
<dbReference type="SMART" id="SM00086">
    <property type="entry name" value="PAC"/>
    <property type="match status" value="1"/>
</dbReference>
<keyword evidence="9" id="KW-1133">Transmembrane helix</keyword>
<dbReference type="PROSITE" id="PS50113">
    <property type="entry name" value="PAC"/>
    <property type="match status" value="1"/>
</dbReference>
<keyword evidence="7" id="KW-0067">ATP-binding</keyword>
<evidence type="ECO:0000259" key="10">
    <source>
        <dbReference type="PROSITE" id="PS50109"/>
    </source>
</evidence>
<dbReference type="Pfam" id="PF02518">
    <property type="entry name" value="HATPase_c"/>
    <property type="match status" value="1"/>
</dbReference>
<accession>A0A6I2M5M1</accession>
<comment type="caution">
    <text evidence="13">The sequence shown here is derived from an EMBL/GenBank/DDBJ whole genome shotgun (WGS) entry which is preliminary data.</text>
</comment>
<dbReference type="SUPFAM" id="SSF55785">
    <property type="entry name" value="PYP-like sensor domain (PAS domain)"/>
    <property type="match status" value="1"/>
</dbReference>
<dbReference type="PANTHER" id="PTHR43065">
    <property type="entry name" value="SENSOR HISTIDINE KINASE"/>
    <property type="match status" value="1"/>
</dbReference>
<dbReference type="EMBL" id="WKKF01000001">
    <property type="protein sequence ID" value="MRX53450.1"/>
    <property type="molecule type" value="Genomic_DNA"/>
</dbReference>
<dbReference type="InterPro" id="IPR001610">
    <property type="entry name" value="PAC"/>
</dbReference>
<dbReference type="Proteomes" id="UP000441585">
    <property type="component" value="Unassembled WGS sequence"/>
</dbReference>
<comment type="catalytic activity">
    <reaction evidence="1">
        <text>ATP + protein L-histidine = ADP + protein N-phospho-L-histidine.</text>
        <dbReference type="EC" id="2.7.13.3"/>
    </reaction>
</comment>
<dbReference type="Gene3D" id="3.30.450.20">
    <property type="entry name" value="PAS domain"/>
    <property type="match status" value="1"/>
</dbReference>
<evidence type="ECO:0000256" key="5">
    <source>
        <dbReference type="ARBA" id="ARBA00022741"/>
    </source>
</evidence>
<feature type="domain" description="PAS" evidence="11">
    <location>
        <begin position="76"/>
        <end position="146"/>
    </location>
</feature>
<organism evidence="13 14">
    <name type="scientific">Metabacillus idriensis</name>
    <dbReference type="NCBI Taxonomy" id="324768"/>
    <lineage>
        <taxon>Bacteria</taxon>
        <taxon>Bacillati</taxon>
        <taxon>Bacillota</taxon>
        <taxon>Bacilli</taxon>
        <taxon>Bacillales</taxon>
        <taxon>Bacillaceae</taxon>
        <taxon>Metabacillus</taxon>
    </lineage>
</organism>
<dbReference type="GO" id="GO:0006355">
    <property type="term" value="P:regulation of DNA-templated transcription"/>
    <property type="evidence" value="ECO:0007669"/>
    <property type="project" value="InterPro"/>
</dbReference>
<dbReference type="PANTHER" id="PTHR43065:SF34">
    <property type="entry name" value="SPORULATION KINASE A"/>
    <property type="match status" value="1"/>
</dbReference>
<evidence type="ECO:0000313" key="13">
    <source>
        <dbReference type="EMBL" id="MRX53450.1"/>
    </source>
</evidence>
<dbReference type="PRINTS" id="PR00344">
    <property type="entry name" value="BCTRLSENSOR"/>
</dbReference>
<proteinExistence type="predicted"/>
<feature type="domain" description="PAC" evidence="12">
    <location>
        <begin position="146"/>
        <end position="202"/>
    </location>
</feature>
<dbReference type="Gene3D" id="3.30.565.10">
    <property type="entry name" value="Histidine kinase-like ATPase, C-terminal domain"/>
    <property type="match status" value="1"/>
</dbReference>
<dbReference type="InterPro" id="IPR000014">
    <property type="entry name" value="PAS"/>
</dbReference>
<dbReference type="InterPro" id="IPR036097">
    <property type="entry name" value="HisK_dim/P_sf"/>
</dbReference>
<dbReference type="RefSeq" id="WP_070878980.1">
    <property type="nucleotide sequence ID" value="NZ_CAJGAA010000001.1"/>
</dbReference>
<dbReference type="PROSITE" id="PS50112">
    <property type="entry name" value="PAS"/>
    <property type="match status" value="1"/>
</dbReference>
<dbReference type="InterPro" id="IPR005467">
    <property type="entry name" value="His_kinase_dom"/>
</dbReference>
<keyword evidence="9" id="KW-0472">Membrane</keyword>
<dbReference type="SMART" id="SM00091">
    <property type="entry name" value="PAS"/>
    <property type="match status" value="1"/>
</dbReference>
<dbReference type="InterPro" id="IPR035965">
    <property type="entry name" value="PAS-like_dom_sf"/>
</dbReference>
<dbReference type="InterPro" id="IPR000700">
    <property type="entry name" value="PAS-assoc_C"/>
</dbReference>
<evidence type="ECO:0000259" key="12">
    <source>
        <dbReference type="PROSITE" id="PS50113"/>
    </source>
</evidence>
<dbReference type="InterPro" id="IPR003661">
    <property type="entry name" value="HisK_dim/P_dom"/>
</dbReference>
<name>A0A6I2M5M1_9BACI</name>
<dbReference type="InterPro" id="IPR036890">
    <property type="entry name" value="HATPase_C_sf"/>
</dbReference>
<evidence type="ECO:0000259" key="11">
    <source>
        <dbReference type="PROSITE" id="PS50112"/>
    </source>
</evidence>
<dbReference type="Gene3D" id="1.10.287.130">
    <property type="match status" value="1"/>
</dbReference>
<feature type="transmembrane region" description="Helical" evidence="9">
    <location>
        <begin position="9"/>
        <end position="29"/>
    </location>
</feature>
<evidence type="ECO:0000256" key="2">
    <source>
        <dbReference type="ARBA" id="ARBA00012438"/>
    </source>
</evidence>
<dbReference type="CDD" id="cd00075">
    <property type="entry name" value="HATPase"/>
    <property type="match status" value="1"/>
</dbReference>
<feature type="domain" description="Histidine kinase" evidence="10">
    <location>
        <begin position="223"/>
        <end position="427"/>
    </location>
</feature>
<dbReference type="InterPro" id="IPR004358">
    <property type="entry name" value="Sig_transdc_His_kin-like_C"/>
</dbReference>
<evidence type="ECO:0000256" key="1">
    <source>
        <dbReference type="ARBA" id="ARBA00000085"/>
    </source>
</evidence>
<dbReference type="InterPro" id="IPR013767">
    <property type="entry name" value="PAS_fold"/>
</dbReference>
<reference evidence="13 14" key="1">
    <citation type="submission" date="2019-11" db="EMBL/GenBank/DDBJ databases">
        <title>Bacillus idriensis genome.</title>
        <authorList>
            <person name="Konopka E.N."/>
            <person name="Newman J.D."/>
        </authorList>
    </citation>
    <scope>NUCLEOTIDE SEQUENCE [LARGE SCALE GENOMIC DNA]</scope>
    <source>
        <strain evidence="13 14">DSM 19097</strain>
    </source>
</reference>
<keyword evidence="8" id="KW-0902">Two-component regulatory system</keyword>
<sequence>MNKYAGRMIITFLAVCILILWNIFDFIFGSQSVPMLYSSLFCVIILAVVWKLGTYFDHSKLLIQQLSESQRRYKNLLDETKMVLENIQEVVFQTDGEGNFIYLNPAWTDLTGYERSESLYASFYHYITFEEKKRVRSTLADYTASKRVEGRLETSYRKKSGGEFYAYVHFKMYYDNEGYLIGTVGTIQDITDRKLEEREWREMNEHLALKSQKLSIAGQLAAGIAHEVRNPLTSISGFLQLIKNEFPDKDSYFDIIFGEIKRIELVLSEMLVLAKPQAIHFREKNMVSILEQVAVLIESNAILHNIQLEKSFPAEEIIVDCDENQLKQVFINLIKNAIEALPNGGNIHMSCRLKGEAVIISIEDDGMGIPKEKISKLGEPFFSTKEKGTGLGLTVCLRIIKDHYGHINVHSSLNNGTTFEVVLPVVNRNSILERV</sequence>
<keyword evidence="4" id="KW-0808">Transferase</keyword>
<dbReference type="CDD" id="cd00130">
    <property type="entry name" value="PAS"/>
    <property type="match status" value="1"/>
</dbReference>
<evidence type="ECO:0000256" key="9">
    <source>
        <dbReference type="SAM" id="Phobius"/>
    </source>
</evidence>
<dbReference type="SMART" id="SM00387">
    <property type="entry name" value="HATPase_c"/>
    <property type="match status" value="1"/>
</dbReference>
<keyword evidence="9" id="KW-0812">Transmembrane</keyword>
<dbReference type="NCBIfam" id="TIGR00229">
    <property type="entry name" value="sensory_box"/>
    <property type="match status" value="1"/>
</dbReference>
<evidence type="ECO:0000256" key="4">
    <source>
        <dbReference type="ARBA" id="ARBA00022679"/>
    </source>
</evidence>
<dbReference type="SMART" id="SM00388">
    <property type="entry name" value="HisKA"/>
    <property type="match status" value="1"/>
</dbReference>
<dbReference type="GO" id="GO:0000155">
    <property type="term" value="F:phosphorelay sensor kinase activity"/>
    <property type="evidence" value="ECO:0007669"/>
    <property type="project" value="InterPro"/>
</dbReference>
<dbReference type="PROSITE" id="PS50109">
    <property type="entry name" value="HIS_KIN"/>
    <property type="match status" value="1"/>
</dbReference>
<evidence type="ECO:0000256" key="7">
    <source>
        <dbReference type="ARBA" id="ARBA00022840"/>
    </source>
</evidence>
<evidence type="ECO:0000256" key="3">
    <source>
        <dbReference type="ARBA" id="ARBA00022553"/>
    </source>
</evidence>
<dbReference type="GO" id="GO:0005524">
    <property type="term" value="F:ATP binding"/>
    <property type="evidence" value="ECO:0007669"/>
    <property type="project" value="UniProtKB-KW"/>
</dbReference>
<keyword evidence="14" id="KW-1185">Reference proteome</keyword>
<evidence type="ECO:0000256" key="6">
    <source>
        <dbReference type="ARBA" id="ARBA00022777"/>
    </source>
</evidence>
<dbReference type="Pfam" id="PF00989">
    <property type="entry name" value="PAS"/>
    <property type="match status" value="1"/>
</dbReference>
<dbReference type="CDD" id="cd00082">
    <property type="entry name" value="HisKA"/>
    <property type="match status" value="1"/>
</dbReference>
<keyword evidence="3" id="KW-0597">Phosphoprotein</keyword>
<dbReference type="AlphaFoldDB" id="A0A6I2M5M1"/>
<dbReference type="Pfam" id="PF00512">
    <property type="entry name" value="HisKA"/>
    <property type="match status" value="1"/>
</dbReference>
<dbReference type="SUPFAM" id="SSF47384">
    <property type="entry name" value="Homodimeric domain of signal transducing histidine kinase"/>
    <property type="match status" value="1"/>
</dbReference>
<evidence type="ECO:0000256" key="8">
    <source>
        <dbReference type="ARBA" id="ARBA00023012"/>
    </source>
</evidence>
<keyword evidence="5" id="KW-0547">Nucleotide-binding</keyword>
<keyword evidence="6" id="KW-0418">Kinase</keyword>
<gene>
    <name evidence="13" type="ORF">GJU41_05665</name>
</gene>
<dbReference type="EC" id="2.7.13.3" evidence="2"/>
<protein>
    <recommendedName>
        <fullName evidence="2">histidine kinase</fullName>
        <ecNumber evidence="2">2.7.13.3</ecNumber>
    </recommendedName>
</protein>
<evidence type="ECO:0000313" key="14">
    <source>
        <dbReference type="Proteomes" id="UP000441585"/>
    </source>
</evidence>
<feature type="transmembrane region" description="Helical" evidence="9">
    <location>
        <begin position="35"/>
        <end position="53"/>
    </location>
</feature>
<dbReference type="InterPro" id="IPR003594">
    <property type="entry name" value="HATPase_dom"/>
</dbReference>